<dbReference type="GO" id="GO:0055085">
    <property type="term" value="P:transmembrane transport"/>
    <property type="evidence" value="ECO:0007669"/>
    <property type="project" value="InterPro"/>
</dbReference>
<feature type="transmembrane region" description="Helical" evidence="5">
    <location>
        <begin position="248"/>
        <end position="269"/>
    </location>
</feature>
<evidence type="ECO:0000256" key="2">
    <source>
        <dbReference type="ARBA" id="ARBA00022692"/>
    </source>
</evidence>
<keyword evidence="4 5" id="KW-0472">Membrane</keyword>
<feature type="transmembrane region" description="Helical" evidence="5">
    <location>
        <begin position="22"/>
        <end position="43"/>
    </location>
</feature>
<gene>
    <name evidence="7" type="ordered locus">Tola_0398</name>
</gene>
<dbReference type="AlphaFoldDB" id="C4L9C8"/>
<dbReference type="Pfam" id="PF00916">
    <property type="entry name" value="Sulfate_transp"/>
    <property type="match status" value="1"/>
</dbReference>
<dbReference type="OrthoDB" id="9769739at2"/>
<dbReference type="eggNOG" id="COG0659">
    <property type="taxonomic scope" value="Bacteria"/>
</dbReference>
<keyword evidence="8" id="KW-1185">Reference proteome</keyword>
<protein>
    <submittedName>
        <fullName evidence="7">Sulfate transporter</fullName>
    </submittedName>
</protein>
<feature type="transmembrane region" description="Helical" evidence="5">
    <location>
        <begin position="169"/>
        <end position="188"/>
    </location>
</feature>
<dbReference type="KEGG" id="tau:Tola_0398"/>
<dbReference type="CDD" id="cd07042">
    <property type="entry name" value="STAS_SulP_like_sulfate_transporter"/>
    <property type="match status" value="1"/>
</dbReference>
<feature type="transmembrane region" description="Helical" evidence="5">
    <location>
        <begin position="50"/>
        <end position="71"/>
    </location>
</feature>
<evidence type="ECO:0000259" key="6">
    <source>
        <dbReference type="PROSITE" id="PS50801"/>
    </source>
</evidence>
<dbReference type="PANTHER" id="PTHR11814">
    <property type="entry name" value="SULFATE TRANSPORTER"/>
    <property type="match status" value="1"/>
</dbReference>
<dbReference type="InterPro" id="IPR002645">
    <property type="entry name" value="STAS_dom"/>
</dbReference>
<dbReference type="RefSeq" id="WP_012728626.1">
    <property type="nucleotide sequence ID" value="NC_012691.1"/>
</dbReference>
<evidence type="ECO:0000313" key="7">
    <source>
        <dbReference type="EMBL" id="ACQ92027.1"/>
    </source>
</evidence>
<dbReference type="InterPro" id="IPR001902">
    <property type="entry name" value="SLC26A/SulP_fam"/>
</dbReference>
<feature type="domain" description="STAS" evidence="6">
    <location>
        <begin position="440"/>
        <end position="543"/>
    </location>
</feature>
<evidence type="ECO:0000313" key="8">
    <source>
        <dbReference type="Proteomes" id="UP000009073"/>
    </source>
</evidence>
<dbReference type="Proteomes" id="UP000009073">
    <property type="component" value="Chromosome"/>
</dbReference>
<evidence type="ECO:0000256" key="5">
    <source>
        <dbReference type="SAM" id="Phobius"/>
    </source>
</evidence>
<organism evidence="7 8">
    <name type="scientific">Tolumonas auensis (strain DSM 9187 / NBRC 110442 / TA 4)</name>
    <dbReference type="NCBI Taxonomy" id="595494"/>
    <lineage>
        <taxon>Bacteria</taxon>
        <taxon>Pseudomonadati</taxon>
        <taxon>Pseudomonadota</taxon>
        <taxon>Gammaproteobacteria</taxon>
        <taxon>Aeromonadales</taxon>
        <taxon>Aeromonadaceae</taxon>
        <taxon>Tolumonas</taxon>
    </lineage>
</organism>
<evidence type="ECO:0000256" key="4">
    <source>
        <dbReference type="ARBA" id="ARBA00023136"/>
    </source>
</evidence>
<feature type="transmembrane region" description="Helical" evidence="5">
    <location>
        <begin position="344"/>
        <end position="360"/>
    </location>
</feature>
<evidence type="ECO:0000256" key="1">
    <source>
        <dbReference type="ARBA" id="ARBA00004141"/>
    </source>
</evidence>
<reference evidence="7 8" key="2">
    <citation type="journal article" date="2011" name="Stand. Genomic Sci.">
        <title>Complete genome sequence of Tolumonas auensis type strain (TA 4).</title>
        <authorList>
            <person name="Chertkov O."/>
            <person name="Copeland A."/>
            <person name="Lucas S."/>
            <person name="Lapidus A."/>
            <person name="Berry K.W."/>
            <person name="Detter J.C."/>
            <person name="Del Rio T.G."/>
            <person name="Hammon N."/>
            <person name="Dalin E."/>
            <person name="Tice H."/>
            <person name="Pitluck S."/>
            <person name="Richardson P."/>
            <person name="Bruce D."/>
            <person name="Goodwin L."/>
            <person name="Han C."/>
            <person name="Tapia R."/>
            <person name="Saunders E."/>
            <person name="Schmutz J."/>
            <person name="Brettin T."/>
            <person name="Larimer F."/>
            <person name="Land M."/>
            <person name="Hauser L."/>
            <person name="Spring S."/>
            <person name="Rohde M."/>
            <person name="Kyrpides N.C."/>
            <person name="Ivanova N."/>
            <person name="Goker M."/>
            <person name="Beller H.R."/>
            <person name="Klenk H.P."/>
            <person name="Woyke T."/>
        </authorList>
    </citation>
    <scope>NUCLEOTIDE SEQUENCE [LARGE SCALE GENOMIC DNA]</scope>
    <source>
        <strain evidence="8">DSM 9187 / TA4</strain>
    </source>
</reference>
<sequence length="559" mass="59760">MIAILEAQRAGLLRAKNWLPNLVAGLIVGVVALPLAMAFAIASGVKPEQGLYTAMVAGAVVAVFGGSRLQIAGPTGAFIVILAGITAKYGVSGLQIATLMAGVILMLMGFSRLGSIIKFIPAPVIVGFTSGIGVIIWVGQWKDFFGLPSVSGEHFHEKFWHLLQQLPHANLTTSALALCSLALVLLTPRIPYLRKVPGPLMAMIFSTLIVSLFHPEGVATIGSAFGGIPQKLPDFALPEFTFSDMVQLIGPAFTIAMLGAIESLLSAVVADGMAGTRHDSNQELIGQGLANIIAPLFGGFAATGAIARTATNIRNGGNSPLAGIIHSVVLLMILLFLAPLANNIPLCALAAILFVVAWNMSELPHFVEMVKKAPKTDTAILLITFLLTVFTDLVVAVNIGVILAAFSFMQRMAGAVEIQQHSEDDLEKELQIIGHKKLPPQVMVYSIDGPLFFGAAETFQRALAQTNTEPKALVLRLNHVPFMDFTALQSLEHVIHLLAKHNVTILLCEANKTVQQKLTKAGIIDLVGEGHNFTTFDEALNYCELRFAENSEKMAVNER</sequence>
<dbReference type="Gene3D" id="3.30.750.24">
    <property type="entry name" value="STAS domain"/>
    <property type="match status" value="1"/>
</dbReference>
<accession>C4L9C8</accession>
<evidence type="ECO:0000256" key="3">
    <source>
        <dbReference type="ARBA" id="ARBA00022989"/>
    </source>
</evidence>
<dbReference type="SUPFAM" id="SSF52091">
    <property type="entry name" value="SpoIIaa-like"/>
    <property type="match status" value="1"/>
</dbReference>
<feature type="transmembrane region" description="Helical" evidence="5">
    <location>
        <begin position="289"/>
        <end position="307"/>
    </location>
</feature>
<dbReference type="PROSITE" id="PS50801">
    <property type="entry name" value="STAS"/>
    <property type="match status" value="1"/>
</dbReference>
<reference evidence="8" key="1">
    <citation type="submission" date="2009-05" db="EMBL/GenBank/DDBJ databases">
        <title>Complete sequence of Tolumonas auensis DSM 9187.</title>
        <authorList>
            <consortium name="US DOE Joint Genome Institute"/>
            <person name="Lucas S."/>
            <person name="Copeland A."/>
            <person name="Lapidus A."/>
            <person name="Glavina del Rio T."/>
            <person name="Tice H."/>
            <person name="Bruce D."/>
            <person name="Goodwin L."/>
            <person name="Pitluck S."/>
            <person name="Chertkov O."/>
            <person name="Brettin T."/>
            <person name="Detter J.C."/>
            <person name="Han C."/>
            <person name="Larimer F."/>
            <person name="Land M."/>
            <person name="Hauser L."/>
            <person name="Kyrpides N."/>
            <person name="Mikhailova N."/>
            <person name="Spring S."/>
            <person name="Beller H."/>
        </authorList>
    </citation>
    <scope>NUCLEOTIDE SEQUENCE [LARGE SCALE GENOMIC DNA]</scope>
    <source>
        <strain evidence="8">DSM 9187 / TA4</strain>
    </source>
</reference>
<dbReference type="EMBL" id="CP001616">
    <property type="protein sequence ID" value="ACQ92027.1"/>
    <property type="molecule type" value="Genomic_DNA"/>
</dbReference>
<feature type="transmembrane region" description="Helical" evidence="5">
    <location>
        <begin position="319"/>
        <end position="337"/>
    </location>
</feature>
<dbReference type="Pfam" id="PF01740">
    <property type="entry name" value="STAS"/>
    <property type="match status" value="1"/>
</dbReference>
<feature type="transmembrane region" description="Helical" evidence="5">
    <location>
        <begin position="77"/>
        <end position="107"/>
    </location>
</feature>
<keyword evidence="2 5" id="KW-0812">Transmembrane</keyword>
<name>C4L9C8_TOLAT</name>
<comment type="subcellular location">
    <subcellularLocation>
        <location evidence="1">Membrane</location>
        <topology evidence="1">Multi-pass membrane protein</topology>
    </subcellularLocation>
</comment>
<feature type="transmembrane region" description="Helical" evidence="5">
    <location>
        <begin position="119"/>
        <end position="139"/>
    </location>
</feature>
<feature type="transmembrane region" description="Helical" evidence="5">
    <location>
        <begin position="380"/>
        <end position="406"/>
    </location>
</feature>
<dbReference type="NCBIfam" id="TIGR00815">
    <property type="entry name" value="sulP"/>
    <property type="match status" value="1"/>
</dbReference>
<dbReference type="InterPro" id="IPR011547">
    <property type="entry name" value="SLC26A/SulP_dom"/>
</dbReference>
<dbReference type="STRING" id="595494.Tola_0398"/>
<proteinExistence type="predicted"/>
<keyword evidence="3 5" id="KW-1133">Transmembrane helix</keyword>
<dbReference type="InterPro" id="IPR036513">
    <property type="entry name" value="STAS_dom_sf"/>
</dbReference>
<dbReference type="HOGENOM" id="CLU_003182_13_1_6"/>
<dbReference type="GO" id="GO:0016020">
    <property type="term" value="C:membrane"/>
    <property type="evidence" value="ECO:0007669"/>
    <property type="project" value="UniProtKB-SubCell"/>
</dbReference>